<protein>
    <submittedName>
        <fullName evidence="2">Uncharacterized protein</fullName>
    </submittedName>
</protein>
<proteinExistence type="predicted"/>
<feature type="transmembrane region" description="Helical" evidence="1">
    <location>
        <begin position="21"/>
        <end position="39"/>
    </location>
</feature>
<evidence type="ECO:0000313" key="2">
    <source>
        <dbReference type="EMBL" id="MBX52638.1"/>
    </source>
</evidence>
<evidence type="ECO:0000256" key="1">
    <source>
        <dbReference type="SAM" id="Phobius"/>
    </source>
</evidence>
<dbReference type="EMBL" id="GGEC01072154">
    <property type="protein sequence ID" value="MBX52638.1"/>
    <property type="molecule type" value="Transcribed_RNA"/>
</dbReference>
<keyword evidence="1" id="KW-1133">Transmembrane helix</keyword>
<accession>A0A2P2PD11</accession>
<keyword evidence="1" id="KW-0812">Transmembrane</keyword>
<name>A0A2P2PD11_RHIMU</name>
<sequence>MNSKVHFNNKITHYGFSSMNSFLVPFFCADYLIAIWLEIFL</sequence>
<keyword evidence="1" id="KW-0472">Membrane</keyword>
<reference evidence="2" key="1">
    <citation type="submission" date="2018-02" db="EMBL/GenBank/DDBJ databases">
        <title>Rhizophora mucronata_Transcriptome.</title>
        <authorList>
            <person name="Meera S.P."/>
            <person name="Sreeshan A."/>
            <person name="Augustine A."/>
        </authorList>
    </citation>
    <scope>NUCLEOTIDE SEQUENCE</scope>
    <source>
        <tissue evidence="2">Leaf</tissue>
    </source>
</reference>
<organism evidence="2">
    <name type="scientific">Rhizophora mucronata</name>
    <name type="common">Asiatic mangrove</name>
    <dbReference type="NCBI Taxonomy" id="61149"/>
    <lineage>
        <taxon>Eukaryota</taxon>
        <taxon>Viridiplantae</taxon>
        <taxon>Streptophyta</taxon>
        <taxon>Embryophyta</taxon>
        <taxon>Tracheophyta</taxon>
        <taxon>Spermatophyta</taxon>
        <taxon>Magnoliopsida</taxon>
        <taxon>eudicotyledons</taxon>
        <taxon>Gunneridae</taxon>
        <taxon>Pentapetalae</taxon>
        <taxon>rosids</taxon>
        <taxon>fabids</taxon>
        <taxon>Malpighiales</taxon>
        <taxon>Rhizophoraceae</taxon>
        <taxon>Rhizophora</taxon>
    </lineage>
</organism>
<dbReference type="AlphaFoldDB" id="A0A2P2PD11"/>